<dbReference type="PANTHER" id="PTHR30466:SF1">
    <property type="entry name" value="FMN REDUCTASE (NADH) RUTF"/>
    <property type="match status" value="1"/>
</dbReference>
<dbReference type="AlphaFoldDB" id="A0A7G3UW45"/>
<reference evidence="3 4" key="1">
    <citation type="journal article" date="2012" name="J. Bacteriol.">
        <title>Draft genome of Streptomyces tsukubaensis NRRL 18488, the producer of the clinically important immunosuppressant tacrolimus (FK506).</title>
        <authorList>
            <person name="Barreiro C."/>
            <person name="Prieto C."/>
            <person name="Sola-Landa A."/>
            <person name="Solera E."/>
            <person name="Martinez-Castro M."/>
            <person name="Perez-Redondo R."/>
            <person name="Garcia-Estrada C."/>
            <person name="Aparicio J.F."/>
            <person name="Fernandez-Martinez L.T."/>
            <person name="Santos-Aberturas J."/>
            <person name="Salehi-Najafabadi Z."/>
            <person name="Rodriguez-Garcia A."/>
            <person name="Tauch A."/>
            <person name="Martin J.F."/>
        </authorList>
    </citation>
    <scope>NUCLEOTIDE SEQUENCE [LARGE SCALE GENOMIC DNA]</scope>
    <source>
        <strain evidence="4">DSM 42081 / NBRC 108919 / NRRL 18488 / 9993</strain>
    </source>
</reference>
<accession>A0A7G3UW45</accession>
<dbReference type="Proteomes" id="UP000005940">
    <property type="component" value="Chromosome"/>
</dbReference>
<dbReference type="InterPro" id="IPR012349">
    <property type="entry name" value="Split_barrel_FMN-bd"/>
</dbReference>
<name>A0A7G3UW45_STRT9</name>
<evidence type="ECO:0000256" key="1">
    <source>
        <dbReference type="ARBA" id="ARBA00023002"/>
    </source>
</evidence>
<evidence type="ECO:0000313" key="3">
    <source>
        <dbReference type="EMBL" id="QKM72052.1"/>
    </source>
</evidence>
<dbReference type="Gene3D" id="2.30.110.10">
    <property type="entry name" value="Electron Transport, Fmn-binding Protein, Chain A"/>
    <property type="match status" value="1"/>
</dbReference>
<feature type="domain" description="Flavin reductase like" evidence="2">
    <location>
        <begin position="21"/>
        <end position="161"/>
    </location>
</feature>
<dbReference type="InterPro" id="IPR050268">
    <property type="entry name" value="NADH-dep_flavin_reductase"/>
</dbReference>
<proteinExistence type="predicted"/>
<gene>
    <name evidence="3" type="ORF">STSU_032505</name>
</gene>
<dbReference type="EMBL" id="CP029159">
    <property type="protein sequence ID" value="QKM72052.1"/>
    <property type="molecule type" value="Genomic_DNA"/>
</dbReference>
<protein>
    <submittedName>
        <fullName evidence="3">Flavin reductase</fullName>
    </submittedName>
</protein>
<evidence type="ECO:0000313" key="4">
    <source>
        <dbReference type="Proteomes" id="UP000005940"/>
    </source>
</evidence>
<dbReference type="InterPro" id="IPR002563">
    <property type="entry name" value="Flavin_Rdtase-like_dom"/>
</dbReference>
<dbReference type="GO" id="GO:0006208">
    <property type="term" value="P:pyrimidine nucleobase catabolic process"/>
    <property type="evidence" value="ECO:0007669"/>
    <property type="project" value="TreeGrafter"/>
</dbReference>
<dbReference type="Pfam" id="PF01613">
    <property type="entry name" value="Flavin_Reduct"/>
    <property type="match status" value="1"/>
</dbReference>
<dbReference type="SMART" id="SM00903">
    <property type="entry name" value="Flavin_Reduct"/>
    <property type="match status" value="1"/>
</dbReference>
<keyword evidence="4" id="KW-1185">Reference proteome</keyword>
<dbReference type="GO" id="GO:0042602">
    <property type="term" value="F:riboflavin reductase (NADPH) activity"/>
    <property type="evidence" value="ECO:0007669"/>
    <property type="project" value="TreeGrafter"/>
</dbReference>
<dbReference type="PANTHER" id="PTHR30466">
    <property type="entry name" value="FLAVIN REDUCTASE"/>
    <property type="match status" value="1"/>
</dbReference>
<dbReference type="SUPFAM" id="SSF50475">
    <property type="entry name" value="FMN-binding split barrel"/>
    <property type="match status" value="1"/>
</dbReference>
<sequence length="164" mass="17889">MAPFGAHRSTLPHESGLREVFAAFATGVTVVAATDPRTGRPFGFTTSSFTSVALDPPLILLSVDHAHPVWPRVRDRRYWCVNVLAEQHTTAAGPDGGFPAPGWSRSPHGAPVLDGALAWLECSLEAEHRTGDRRIVVARVVHLDTHAPGRPLVRFRNRRGTFTD</sequence>
<keyword evidence="1" id="KW-0560">Oxidoreductase</keyword>
<organism evidence="3 4">
    <name type="scientific">Streptomyces tsukubensis (strain DSM 42081 / NBRC 108919 / NRRL 18488 / 9993)</name>
    <dbReference type="NCBI Taxonomy" id="1114943"/>
    <lineage>
        <taxon>Bacteria</taxon>
        <taxon>Bacillati</taxon>
        <taxon>Actinomycetota</taxon>
        <taxon>Actinomycetes</taxon>
        <taxon>Kitasatosporales</taxon>
        <taxon>Streptomycetaceae</taxon>
        <taxon>Streptomyces</taxon>
    </lineage>
</organism>
<dbReference type="GO" id="GO:0010181">
    <property type="term" value="F:FMN binding"/>
    <property type="evidence" value="ECO:0007669"/>
    <property type="project" value="InterPro"/>
</dbReference>
<evidence type="ECO:0000259" key="2">
    <source>
        <dbReference type="SMART" id="SM00903"/>
    </source>
</evidence>